<evidence type="ECO:0000313" key="1">
    <source>
        <dbReference type="EMBL" id="KAK9510367.1"/>
    </source>
</evidence>
<evidence type="ECO:0008006" key="3">
    <source>
        <dbReference type="Google" id="ProtNLM"/>
    </source>
</evidence>
<keyword evidence="2" id="KW-1185">Reference proteome</keyword>
<comment type="caution">
    <text evidence="1">The sequence shown here is derived from an EMBL/GenBank/DDBJ whole genome shotgun (WGS) entry which is preliminary data.</text>
</comment>
<sequence>MLASRYNDSFRLYSQMGLGEEYIGFRTSIAKVRVVCQLRLSHKCKVTVYYRNTAHSIDGSVRCSVCNLDQLETLSHIFFRCPQYNPLRNHYLKKYSANFQDLFSIGDINKLNDIFYFTIGMLKLRSFCLNE</sequence>
<evidence type="ECO:0000313" key="2">
    <source>
        <dbReference type="Proteomes" id="UP001461498"/>
    </source>
</evidence>
<protein>
    <recommendedName>
        <fullName evidence="3">Reverse transcriptase zinc-binding domain-containing protein</fullName>
    </recommendedName>
</protein>
<dbReference type="Proteomes" id="UP001461498">
    <property type="component" value="Unassembled WGS sequence"/>
</dbReference>
<dbReference type="EMBL" id="JAPXFL010000002">
    <property type="protein sequence ID" value="KAK9510367.1"/>
    <property type="molecule type" value="Genomic_DNA"/>
</dbReference>
<gene>
    <name evidence="1" type="ORF">O3M35_005168</name>
</gene>
<reference evidence="1 2" key="1">
    <citation type="submission" date="2022-12" db="EMBL/GenBank/DDBJ databases">
        <title>Chromosome-level genome assembly of true bugs.</title>
        <authorList>
            <person name="Ma L."/>
            <person name="Li H."/>
        </authorList>
    </citation>
    <scope>NUCLEOTIDE SEQUENCE [LARGE SCALE GENOMIC DNA]</scope>
    <source>
        <strain evidence="1">Lab_2022b</strain>
    </source>
</reference>
<dbReference type="AlphaFoldDB" id="A0AAW1DIL1"/>
<name>A0AAW1DIL1_9HEMI</name>
<proteinExistence type="predicted"/>
<organism evidence="1 2">
    <name type="scientific">Rhynocoris fuscipes</name>
    <dbReference type="NCBI Taxonomy" id="488301"/>
    <lineage>
        <taxon>Eukaryota</taxon>
        <taxon>Metazoa</taxon>
        <taxon>Ecdysozoa</taxon>
        <taxon>Arthropoda</taxon>
        <taxon>Hexapoda</taxon>
        <taxon>Insecta</taxon>
        <taxon>Pterygota</taxon>
        <taxon>Neoptera</taxon>
        <taxon>Paraneoptera</taxon>
        <taxon>Hemiptera</taxon>
        <taxon>Heteroptera</taxon>
        <taxon>Panheteroptera</taxon>
        <taxon>Cimicomorpha</taxon>
        <taxon>Reduviidae</taxon>
        <taxon>Harpactorinae</taxon>
        <taxon>Harpactorini</taxon>
        <taxon>Rhynocoris</taxon>
    </lineage>
</organism>
<accession>A0AAW1DIL1</accession>